<evidence type="ECO:0000256" key="2">
    <source>
        <dbReference type="ARBA" id="ARBA00022741"/>
    </source>
</evidence>
<reference evidence="5" key="2">
    <citation type="journal article" name="Front. Microbiol.">
        <title>Degradative Capacity of Two Strains of Rhodonia placenta: From Phenotype to Genotype.</title>
        <authorList>
            <person name="Kolle M."/>
            <person name="Horta M.A.C."/>
            <person name="Nowrousian M."/>
            <person name="Ohm R.A."/>
            <person name="Benz J.P."/>
            <person name="Pilgard A."/>
        </authorList>
    </citation>
    <scope>NUCLEOTIDE SEQUENCE</scope>
    <source>
        <strain evidence="5">FPRL280</strain>
    </source>
</reference>
<dbReference type="InterPro" id="IPR050117">
    <property type="entry name" value="MAPK"/>
</dbReference>
<keyword evidence="1" id="KW-0723">Serine/threonine-protein kinase</keyword>
<sequence>MSGHKALSRAEHLAQADELFGTLDEHEESWRDRQLFFERRGYMLRPRYRPGWVPSWRLNGKSPFVSEDAILLPFRQHLIDATRISDGLLVYLKRISTGDEESRIACMLSAPSLRDDPRNHCVPILDIFQDDKDESISYMVMPFLRLIDSPPFEIPQEVTELVDQLLEGLVFLHEQGVAHRDCAYKNIMMDASAMYPRGFHPIREDFLPNDRTTAPYYSRIDVPVKYYYIDFGISSHIPPEAENRLVVGVAGRDQEVPELSWRKRPYDPFKVDIFIIGNLFRRHFHDVFSNVEFLEPLIVSMTRHDPALRPSASEALAHWKSIRPIYGGFPARWRLIPRGAVWPERLCLGVVGLISTIIHATYWLTAFGISMQG</sequence>
<comment type="caution">
    <text evidence="5">The sequence shown here is derived from an EMBL/GenBank/DDBJ whole genome shotgun (WGS) entry which is preliminary data.</text>
</comment>
<protein>
    <recommendedName>
        <fullName evidence="4">Protein kinase domain-containing protein</fullName>
    </recommendedName>
</protein>
<keyword evidence="1" id="KW-0808">Transferase</keyword>
<dbReference type="EMBL" id="JADOXO010000272">
    <property type="protein sequence ID" value="KAF9807493.1"/>
    <property type="molecule type" value="Genomic_DNA"/>
</dbReference>
<evidence type="ECO:0000313" key="6">
    <source>
        <dbReference type="Proteomes" id="UP000639403"/>
    </source>
</evidence>
<dbReference type="AlphaFoldDB" id="A0A8H7NWR4"/>
<reference evidence="5" key="1">
    <citation type="submission" date="2020-11" db="EMBL/GenBank/DDBJ databases">
        <authorList>
            <person name="Koelle M."/>
            <person name="Horta M.A.C."/>
            <person name="Nowrousian M."/>
            <person name="Ohm R.A."/>
            <person name="Benz P."/>
            <person name="Pilgard A."/>
        </authorList>
    </citation>
    <scope>NUCLEOTIDE SEQUENCE</scope>
    <source>
        <strain evidence="5">FPRL280</strain>
    </source>
</reference>
<keyword evidence="3" id="KW-0067">ATP-binding</keyword>
<organism evidence="5 6">
    <name type="scientific">Rhodonia placenta</name>
    <dbReference type="NCBI Taxonomy" id="104341"/>
    <lineage>
        <taxon>Eukaryota</taxon>
        <taxon>Fungi</taxon>
        <taxon>Dikarya</taxon>
        <taxon>Basidiomycota</taxon>
        <taxon>Agaricomycotina</taxon>
        <taxon>Agaricomycetes</taxon>
        <taxon>Polyporales</taxon>
        <taxon>Adustoporiaceae</taxon>
        <taxon>Rhodonia</taxon>
    </lineage>
</organism>
<feature type="domain" description="Protein kinase" evidence="4">
    <location>
        <begin position="1"/>
        <end position="326"/>
    </location>
</feature>
<name>A0A8H7NWR4_9APHY</name>
<dbReference type="InterPro" id="IPR000719">
    <property type="entry name" value="Prot_kinase_dom"/>
</dbReference>
<dbReference type="SUPFAM" id="SSF56112">
    <property type="entry name" value="Protein kinase-like (PK-like)"/>
    <property type="match status" value="1"/>
</dbReference>
<dbReference type="SMART" id="SM00220">
    <property type="entry name" value="S_TKc"/>
    <property type="match status" value="1"/>
</dbReference>
<gene>
    <name evidence="5" type="ORF">IEO21_08189</name>
</gene>
<proteinExistence type="predicted"/>
<evidence type="ECO:0000313" key="5">
    <source>
        <dbReference type="EMBL" id="KAF9807493.1"/>
    </source>
</evidence>
<dbReference type="GO" id="GO:0005524">
    <property type="term" value="F:ATP binding"/>
    <property type="evidence" value="ECO:0007669"/>
    <property type="project" value="UniProtKB-KW"/>
</dbReference>
<evidence type="ECO:0000256" key="3">
    <source>
        <dbReference type="ARBA" id="ARBA00022840"/>
    </source>
</evidence>
<dbReference type="GO" id="GO:0004674">
    <property type="term" value="F:protein serine/threonine kinase activity"/>
    <property type="evidence" value="ECO:0007669"/>
    <property type="project" value="UniProtKB-KW"/>
</dbReference>
<evidence type="ECO:0000259" key="4">
    <source>
        <dbReference type="PROSITE" id="PS50011"/>
    </source>
</evidence>
<dbReference type="Gene3D" id="1.10.510.10">
    <property type="entry name" value="Transferase(Phosphotransferase) domain 1"/>
    <property type="match status" value="1"/>
</dbReference>
<keyword evidence="2" id="KW-0547">Nucleotide-binding</keyword>
<dbReference type="InterPro" id="IPR011009">
    <property type="entry name" value="Kinase-like_dom_sf"/>
</dbReference>
<dbReference type="PROSITE" id="PS50011">
    <property type="entry name" value="PROTEIN_KINASE_DOM"/>
    <property type="match status" value="1"/>
</dbReference>
<evidence type="ECO:0000256" key="1">
    <source>
        <dbReference type="ARBA" id="ARBA00022527"/>
    </source>
</evidence>
<dbReference type="Proteomes" id="UP000639403">
    <property type="component" value="Unassembled WGS sequence"/>
</dbReference>
<keyword evidence="1" id="KW-0418">Kinase</keyword>
<accession>A0A8H7NWR4</accession>
<dbReference type="PANTHER" id="PTHR24055">
    <property type="entry name" value="MITOGEN-ACTIVATED PROTEIN KINASE"/>
    <property type="match status" value="1"/>
</dbReference>